<proteinExistence type="predicted"/>
<organism evidence="1 2">
    <name type="scientific">Sphingomonas changnyeongensis</name>
    <dbReference type="NCBI Taxonomy" id="2698679"/>
    <lineage>
        <taxon>Bacteria</taxon>
        <taxon>Pseudomonadati</taxon>
        <taxon>Pseudomonadota</taxon>
        <taxon>Alphaproteobacteria</taxon>
        <taxon>Sphingomonadales</taxon>
        <taxon>Sphingomonadaceae</taxon>
        <taxon>Sphingomonas</taxon>
    </lineage>
</organism>
<gene>
    <name evidence="1" type="ORF">GVO57_00865</name>
</gene>
<dbReference type="InterPro" id="IPR043148">
    <property type="entry name" value="TagF_C"/>
</dbReference>
<name>A0A7Z2NTY8_9SPHN</name>
<reference evidence="1 2" key="1">
    <citation type="submission" date="2020-01" db="EMBL/GenBank/DDBJ databases">
        <title>Sphingomonas sp. C33 whole genome sequece.</title>
        <authorList>
            <person name="Park C."/>
        </authorList>
    </citation>
    <scope>NUCLEOTIDE SEQUENCE [LARGE SCALE GENOMIC DNA]</scope>
    <source>
        <strain evidence="1 2">C33</strain>
    </source>
</reference>
<evidence type="ECO:0000313" key="2">
    <source>
        <dbReference type="Proteomes" id="UP000464468"/>
    </source>
</evidence>
<dbReference type="Gene3D" id="3.40.50.12580">
    <property type="match status" value="1"/>
</dbReference>
<keyword evidence="2" id="KW-1185">Reference proteome</keyword>
<evidence type="ECO:0008006" key="3">
    <source>
        <dbReference type="Google" id="ProtNLM"/>
    </source>
</evidence>
<dbReference type="SUPFAM" id="SSF53756">
    <property type="entry name" value="UDP-Glycosyltransferase/glycogen phosphorylase"/>
    <property type="match status" value="1"/>
</dbReference>
<evidence type="ECO:0000313" key="1">
    <source>
        <dbReference type="EMBL" id="QHL89632.1"/>
    </source>
</evidence>
<sequence>MRIGVLCNHDQIHQIAHSLPIALALADLGHDVLIAASSDAIIAEITRLAGPERLARLRLVRLDVRRGSSRLAEQLLGGIVPARKIVIYRDNLDLFRSLDVLVVTERTSLLLKQRYGLHALKMVLADHGAGDRAIGFGASAARFDHILAAGPKIRDRLVAEAGVDPANITITGYAKFDTMAGDRPVLPMQANGRPTILYNPHLSPHLSSWYRMGRAVLDHFVASRRYNLIFAPHIMLFHRRFVVTIDRLRIDRPGRIDPRWLAAPNIHVDTASRALTDMTYTRAADIYLGDVSSQVYEFMREPRPCLFLNAHHVDHAGDPNYAHWQAGPVLDDVGDLDARIDQAIANHDARYRAVQQRLFAYTFDLTDEPSGMRAARAITALYA</sequence>
<dbReference type="RefSeq" id="WP_160591058.1">
    <property type="nucleotide sequence ID" value="NZ_CP047895.1"/>
</dbReference>
<accession>A0A7Z2NTY8</accession>
<dbReference type="AlphaFoldDB" id="A0A7Z2NTY8"/>
<dbReference type="Proteomes" id="UP000464468">
    <property type="component" value="Chromosome"/>
</dbReference>
<dbReference type="EMBL" id="CP047895">
    <property type="protein sequence ID" value="QHL89632.1"/>
    <property type="molecule type" value="Genomic_DNA"/>
</dbReference>
<dbReference type="KEGG" id="schy:GVO57_00865"/>
<protein>
    <recommendedName>
        <fullName evidence="3">Glycosyl transferase</fullName>
    </recommendedName>
</protein>